<evidence type="ECO:0000256" key="4">
    <source>
        <dbReference type="ARBA" id="ARBA00022553"/>
    </source>
</evidence>
<evidence type="ECO:0000256" key="5">
    <source>
        <dbReference type="ARBA" id="ARBA00022679"/>
    </source>
</evidence>
<evidence type="ECO:0000256" key="3">
    <source>
        <dbReference type="ARBA" id="ARBA00012438"/>
    </source>
</evidence>
<dbReference type="SMART" id="SM00387">
    <property type="entry name" value="HATPase_c"/>
    <property type="match status" value="1"/>
</dbReference>
<dbReference type="InterPro" id="IPR004358">
    <property type="entry name" value="Sig_transdc_His_kin-like_C"/>
</dbReference>
<dbReference type="PATRIC" id="fig|1121451.3.peg.1470"/>
<dbReference type="Pfam" id="PF13426">
    <property type="entry name" value="PAS_9"/>
    <property type="match status" value="1"/>
</dbReference>
<dbReference type="PROSITE" id="PS50112">
    <property type="entry name" value="PAS"/>
    <property type="match status" value="1"/>
</dbReference>
<dbReference type="GO" id="GO:0016020">
    <property type="term" value="C:membrane"/>
    <property type="evidence" value="ECO:0007669"/>
    <property type="project" value="UniProtKB-SubCell"/>
</dbReference>
<dbReference type="EMBL" id="FO203522">
    <property type="protein sequence ID" value="CCO23499.1"/>
    <property type="molecule type" value="Genomic_DNA"/>
</dbReference>
<dbReference type="InterPro" id="IPR036890">
    <property type="entry name" value="HATPase_C_sf"/>
</dbReference>
<dbReference type="InterPro" id="IPR003018">
    <property type="entry name" value="GAF"/>
</dbReference>
<feature type="coiled-coil region" evidence="13">
    <location>
        <begin position="7"/>
        <end position="34"/>
    </location>
</feature>
<dbReference type="InterPro" id="IPR050351">
    <property type="entry name" value="BphY/WalK/GraS-like"/>
</dbReference>
<keyword evidence="12" id="KW-0472">Membrane</keyword>
<keyword evidence="13" id="KW-0175">Coiled coil</keyword>
<sequence>MDDKMLVNFQRQQIRALQEEKAAALEALDLAEDLGHFSAVTGQMPSREELLREICLRANKMIPFQSAGIYLVDDETHDFVQALSSPKNAGGIIEKEVKGLIADQSFAFALQSDTSVFFLDSTKSNHLLLHPLSTPFRIRGMFVGLMYQNKEEILDTTLKLFSVVMLSAVHALENLENHLFIKNHNKELERKVRLRTQELVDAYERINVTLNGMQAGVLVVEAATHVIVDANPMALKMLGASWDEVVGKVCFDLICSARRGACPIMDKGLEGNSGECLIERHDGKVIPVHKTVSKVMIGGKLHLVENFIDITEQKNLADLKEDVDRIMRHDLKSPLNGIINLPDIILMDGDGLNENQRELLGYIKSSGYKLLNMINSSLDLYKMETRVYKYHPKKNNLLSIVRSVLNDLSEQIEQKKLEILFLLDGKSIDIDCNLMLLCEEFLVYSLFSNLFKNAVEASPKEKQISFEVLRDHDTTVITIRNQGVVPEGIRESFFEKYVTEGKSGGTGLGTYSARLITETMGGSISVSSSEGSGTAISIKLPVLVEVDSGS</sequence>
<dbReference type="SUPFAM" id="SSF55785">
    <property type="entry name" value="PYP-like sensor domain (PAS domain)"/>
    <property type="match status" value="1"/>
</dbReference>
<dbReference type="EC" id="2.7.13.3" evidence="3"/>
<dbReference type="InterPro" id="IPR003594">
    <property type="entry name" value="HATPase_dom"/>
</dbReference>
<dbReference type="InterPro" id="IPR000014">
    <property type="entry name" value="PAS"/>
</dbReference>
<dbReference type="CDD" id="cd00082">
    <property type="entry name" value="HisKA"/>
    <property type="match status" value="1"/>
</dbReference>
<evidence type="ECO:0000256" key="7">
    <source>
        <dbReference type="ARBA" id="ARBA00022741"/>
    </source>
</evidence>
<dbReference type="GO" id="GO:0030295">
    <property type="term" value="F:protein kinase activator activity"/>
    <property type="evidence" value="ECO:0007669"/>
    <property type="project" value="TreeGrafter"/>
</dbReference>
<evidence type="ECO:0000256" key="11">
    <source>
        <dbReference type="ARBA" id="ARBA00023012"/>
    </source>
</evidence>
<dbReference type="PROSITE" id="PS50109">
    <property type="entry name" value="HIS_KIN"/>
    <property type="match status" value="1"/>
</dbReference>
<dbReference type="SMART" id="SM00388">
    <property type="entry name" value="HisKA"/>
    <property type="match status" value="1"/>
</dbReference>
<dbReference type="Pfam" id="PF00512">
    <property type="entry name" value="HisKA"/>
    <property type="match status" value="1"/>
</dbReference>
<evidence type="ECO:0000256" key="6">
    <source>
        <dbReference type="ARBA" id="ARBA00022692"/>
    </source>
</evidence>
<feature type="domain" description="PAS" evidence="15">
    <location>
        <begin position="202"/>
        <end position="248"/>
    </location>
</feature>
<evidence type="ECO:0000259" key="14">
    <source>
        <dbReference type="PROSITE" id="PS50109"/>
    </source>
</evidence>
<dbReference type="Gene3D" id="1.10.287.130">
    <property type="match status" value="1"/>
</dbReference>
<dbReference type="Pfam" id="PF13492">
    <property type="entry name" value="GAF_3"/>
    <property type="match status" value="1"/>
</dbReference>
<evidence type="ECO:0000313" key="17">
    <source>
        <dbReference type="Proteomes" id="UP000010808"/>
    </source>
</evidence>
<evidence type="ECO:0000256" key="2">
    <source>
        <dbReference type="ARBA" id="ARBA00004141"/>
    </source>
</evidence>
<proteinExistence type="predicted"/>
<dbReference type="GO" id="GO:0005524">
    <property type="term" value="F:ATP binding"/>
    <property type="evidence" value="ECO:0007669"/>
    <property type="project" value="UniProtKB-KW"/>
</dbReference>
<dbReference type="STRING" id="1121451.DESAM_21218"/>
<dbReference type="Pfam" id="PF02518">
    <property type="entry name" value="HATPase_c"/>
    <property type="match status" value="1"/>
</dbReference>
<organism evidence="16 17">
    <name type="scientific">Maridesulfovibrio hydrothermalis AM13 = DSM 14728</name>
    <dbReference type="NCBI Taxonomy" id="1121451"/>
    <lineage>
        <taxon>Bacteria</taxon>
        <taxon>Pseudomonadati</taxon>
        <taxon>Thermodesulfobacteriota</taxon>
        <taxon>Desulfovibrionia</taxon>
        <taxon>Desulfovibrionales</taxon>
        <taxon>Desulfovibrionaceae</taxon>
        <taxon>Maridesulfovibrio</taxon>
    </lineage>
</organism>
<evidence type="ECO:0000256" key="13">
    <source>
        <dbReference type="SAM" id="Coils"/>
    </source>
</evidence>
<comment type="catalytic activity">
    <reaction evidence="1">
        <text>ATP + protein L-histidine = ADP + protein N-phospho-L-histidine.</text>
        <dbReference type="EC" id="2.7.13.3"/>
    </reaction>
</comment>
<reference evidence="16 17" key="1">
    <citation type="submission" date="2012-10" db="EMBL/GenBank/DDBJ databases">
        <authorList>
            <person name="Genoscope - CEA"/>
        </authorList>
    </citation>
    <scope>NUCLEOTIDE SEQUENCE [LARGE SCALE GENOMIC DNA]</scope>
    <source>
        <strain evidence="17">AM13 / DSM 14728</strain>
    </source>
</reference>
<name>L0R9S3_9BACT</name>
<keyword evidence="11" id="KW-0902">Two-component regulatory system</keyword>
<comment type="subcellular location">
    <subcellularLocation>
        <location evidence="2">Membrane</location>
        <topology evidence="2">Multi-pass membrane protein</topology>
    </subcellularLocation>
</comment>
<evidence type="ECO:0000259" key="15">
    <source>
        <dbReference type="PROSITE" id="PS50112"/>
    </source>
</evidence>
<dbReference type="eggNOG" id="COG5000">
    <property type="taxonomic scope" value="Bacteria"/>
</dbReference>
<dbReference type="eggNOG" id="COG2205">
    <property type="taxonomic scope" value="Bacteria"/>
</dbReference>
<dbReference type="InterPro" id="IPR036097">
    <property type="entry name" value="HisK_dim/P_sf"/>
</dbReference>
<feature type="domain" description="Histidine kinase" evidence="14">
    <location>
        <begin position="326"/>
        <end position="544"/>
    </location>
</feature>
<evidence type="ECO:0000256" key="9">
    <source>
        <dbReference type="ARBA" id="ARBA00022840"/>
    </source>
</evidence>
<dbReference type="Gene3D" id="3.30.450.20">
    <property type="entry name" value="PAS domain"/>
    <property type="match status" value="1"/>
</dbReference>
<dbReference type="InterPro" id="IPR003661">
    <property type="entry name" value="HisK_dim/P_dom"/>
</dbReference>
<dbReference type="PANTHER" id="PTHR42878:SF7">
    <property type="entry name" value="SENSOR HISTIDINE KINASE GLRK"/>
    <property type="match status" value="1"/>
</dbReference>
<dbReference type="SUPFAM" id="SSF47384">
    <property type="entry name" value="Homodimeric domain of signal transducing histidine kinase"/>
    <property type="match status" value="1"/>
</dbReference>
<keyword evidence="10" id="KW-1133">Transmembrane helix</keyword>
<dbReference type="CDD" id="cd00130">
    <property type="entry name" value="PAS"/>
    <property type="match status" value="1"/>
</dbReference>
<dbReference type="HOGENOM" id="CLU_503205_0_0_7"/>
<keyword evidence="6" id="KW-0812">Transmembrane</keyword>
<evidence type="ECO:0000256" key="1">
    <source>
        <dbReference type="ARBA" id="ARBA00000085"/>
    </source>
</evidence>
<evidence type="ECO:0000256" key="10">
    <source>
        <dbReference type="ARBA" id="ARBA00022989"/>
    </source>
</evidence>
<dbReference type="InterPro" id="IPR035965">
    <property type="entry name" value="PAS-like_dom_sf"/>
</dbReference>
<dbReference type="RefSeq" id="WP_015336103.1">
    <property type="nucleotide sequence ID" value="NC_020055.1"/>
</dbReference>
<dbReference type="GO" id="GO:0000155">
    <property type="term" value="F:phosphorelay sensor kinase activity"/>
    <property type="evidence" value="ECO:0007669"/>
    <property type="project" value="InterPro"/>
</dbReference>
<evidence type="ECO:0000256" key="12">
    <source>
        <dbReference type="ARBA" id="ARBA00023136"/>
    </source>
</evidence>
<dbReference type="InterPro" id="IPR005467">
    <property type="entry name" value="His_kinase_dom"/>
</dbReference>
<dbReference type="OrthoDB" id="9787818at2"/>
<protein>
    <recommendedName>
        <fullName evidence="3">histidine kinase</fullName>
        <ecNumber evidence="3">2.7.13.3</ecNumber>
    </recommendedName>
</protein>
<keyword evidence="4" id="KW-0597">Phosphoprotein</keyword>
<dbReference type="NCBIfam" id="TIGR00229">
    <property type="entry name" value="sensory_box"/>
    <property type="match status" value="1"/>
</dbReference>
<keyword evidence="17" id="KW-1185">Reference proteome</keyword>
<dbReference type="Proteomes" id="UP000010808">
    <property type="component" value="Chromosome"/>
</dbReference>
<dbReference type="PANTHER" id="PTHR42878">
    <property type="entry name" value="TWO-COMPONENT HISTIDINE KINASE"/>
    <property type="match status" value="1"/>
</dbReference>
<gene>
    <name evidence="16" type="ORF">DESAM_21218</name>
</gene>
<dbReference type="AlphaFoldDB" id="L0R9S3"/>
<accession>L0R9S3</accession>
<dbReference type="SUPFAM" id="SSF55874">
    <property type="entry name" value="ATPase domain of HSP90 chaperone/DNA topoisomerase II/histidine kinase"/>
    <property type="match status" value="1"/>
</dbReference>
<keyword evidence="5" id="KW-0808">Transferase</keyword>
<dbReference type="Gene3D" id="3.30.565.10">
    <property type="entry name" value="Histidine kinase-like ATPase, C-terminal domain"/>
    <property type="match status" value="1"/>
</dbReference>
<dbReference type="GO" id="GO:0000156">
    <property type="term" value="F:phosphorelay response regulator activity"/>
    <property type="evidence" value="ECO:0007669"/>
    <property type="project" value="TreeGrafter"/>
</dbReference>
<keyword evidence="9" id="KW-0067">ATP-binding</keyword>
<evidence type="ECO:0000256" key="8">
    <source>
        <dbReference type="ARBA" id="ARBA00022777"/>
    </source>
</evidence>
<evidence type="ECO:0000313" key="16">
    <source>
        <dbReference type="EMBL" id="CCO23499.1"/>
    </source>
</evidence>
<dbReference type="GO" id="GO:0007234">
    <property type="term" value="P:osmosensory signaling via phosphorelay pathway"/>
    <property type="evidence" value="ECO:0007669"/>
    <property type="project" value="TreeGrafter"/>
</dbReference>
<keyword evidence="8 16" id="KW-0418">Kinase</keyword>
<dbReference type="PRINTS" id="PR00344">
    <property type="entry name" value="BCTRLSENSOR"/>
</dbReference>
<keyword evidence="7" id="KW-0547">Nucleotide-binding</keyword>
<dbReference type="KEGG" id="dhy:DESAM_21218"/>